<name>A0A9Q1ARP5_9SAUR</name>
<evidence type="ECO:0000313" key="3">
    <source>
        <dbReference type="Proteomes" id="UP001142489"/>
    </source>
</evidence>
<organism evidence="2 3">
    <name type="scientific">Phrynocephalus forsythii</name>
    <dbReference type="NCBI Taxonomy" id="171643"/>
    <lineage>
        <taxon>Eukaryota</taxon>
        <taxon>Metazoa</taxon>
        <taxon>Chordata</taxon>
        <taxon>Craniata</taxon>
        <taxon>Vertebrata</taxon>
        <taxon>Euteleostomi</taxon>
        <taxon>Lepidosauria</taxon>
        <taxon>Squamata</taxon>
        <taxon>Bifurcata</taxon>
        <taxon>Unidentata</taxon>
        <taxon>Episquamata</taxon>
        <taxon>Toxicofera</taxon>
        <taxon>Iguania</taxon>
        <taxon>Acrodonta</taxon>
        <taxon>Agamidae</taxon>
        <taxon>Agaminae</taxon>
        <taxon>Phrynocephalus</taxon>
    </lineage>
</organism>
<sequence length="491" mass="54133">MTEVDSHELLKDKNIEFLDLGVLAAESSTDGDILCYNTDPKEEKLHGNGPESPFQNIFTDISRTAPLTDAKNRFELAEINEVPVEFETVSHSDLEESVVHQTKKGSPTNTLETEHAFLHEGSTDLSAPSLLTSEELSDNFIFLRERNLLKETLSNRAGEGDLKRTSDKTNAPESLNTDPLGVGNKMSRNTLVHEEENFIETDRDENKSIPAVMGRPMSSCSPLMNKQHISLALRAENPLSKVDIDSSSTGSVDSSFLAVDHLPEADITEALSVDAKNHIDGTSLCLSPARLGQGNERQRKNQDLRYSSSHWEELMHDLENNQPGLEQDNIYHLERNAETLAQIEKGSTEVLIKMASLSSILPSDRTSHDSLLEDSLSTPTQSMGQSVDTPDSLDSLDGNEVIESLGDHSPQKLLPPDKPGDSGYETENLESPEWTSHLVGGSPSEDVVLPSVAEGKLLHKNPMIVISTEVNTDVDAIRNRRLQMHQQNQMS</sequence>
<comment type="caution">
    <text evidence="2">The sequence shown here is derived from an EMBL/GenBank/DDBJ whole genome shotgun (WGS) entry which is preliminary data.</text>
</comment>
<dbReference type="GO" id="GO:0004672">
    <property type="term" value="F:protein kinase activity"/>
    <property type="evidence" value="ECO:0007669"/>
    <property type="project" value="TreeGrafter"/>
</dbReference>
<feature type="compositionally biased region" description="Basic and acidic residues" evidence="1">
    <location>
        <begin position="158"/>
        <end position="167"/>
    </location>
</feature>
<feature type="compositionally biased region" description="Polar residues" evidence="1">
    <location>
        <begin position="168"/>
        <end position="177"/>
    </location>
</feature>
<keyword evidence="3" id="KW-1185">Reference proteome</keyword>
<dbReference type="PANTHER" id="PTHR24417:SF8">
    <property type="entry name" value="SERINE_THREONINE-PROTEIN KINASE LMTK2"/>
    <property type="match status" value="1"/>
</dbReference>
<dbReference type="AlphaFoldDB" id="A0A9Q1ARP5"/>
<reference evidence="2" key="1">
    <citation type="journal article" date="2023" name="DNA Res.">
        <title>Chromosome-level genome assembly of Phrynocephalus forsythii using third-generation DNA sequencing and Hi-C analysis.</title>
        <authorList>
            <person name="Qi Y."/>
            <person name="Zhao W."/>
            <person name="Zhao Y."/>
            <person name="Niu C."/>
            <person name="Cao S."/>
            <person name="Zhang Y."/>
        </authorList>
    </citation>
    <scope>NUCLEOTIDE SEQUENCE</scope>
    <source>
        <tissue evidence="2">Muscle</tissue>
    </source>
</reference>
<dbReference type="PANTHER" id="PTHR24417">
    <property type="entry name" value="SERINE/THREONINE-PROTEIN KINASE LMTK1"/>
    <property type="match status" value="1"/>
</dbReference>
<dbReference type="EMBL" id="JAPFRF010000021">
    <property type="protein sequence ID" value="KAJ7305875.1"/>
    <property type="molecule type" value="Genomic_DNA"/>
</dbReference>
<feature type="region of interest" description="Disordered" evidence="1">
    <location>
        <begin position="362"/>
        <end position="442"/>
    </location>
</feature>
<accession>A0A9Q1ARP5</accession>
<feature type="compositionally biased region" description="Polar residues" evidence="1">
    <location>
        <begin position="375"/>
        <end position="389"/>
    </location>
</feature>
<proteinExistence type="predicted"/>
<evidence type="ECO:0000256" key="1">
    <source>
        <dbReference type="SAM" id="MobiDB-lite"/>
    </source>
</evidence>
<protein>
    <submittedName>
        <fullName evidence="2">Uncharacterized protein</fullName>
    </submittedName>
</protein>
<evidence type="ECO:0000313" key="2">
    <source>
        <dbReference type="EMBL" id="KAJ7305875.1"/>
    </source>
</evidence>
<dbReference type="Proteomes" id="UP001142489">
    <property type="component" value="Unassembled WGS sequence"/>
</dbReference>
<gene>
    <name evidence="2" type="ORF">JRQ81_010241</name>
</gene>
<feature type="region of interest" description="Disordered" evidence="1">
    <location>
        <begin position="158"/>
        <end position="185"/>
    </location>
</feature>